<evidence type="ECO:0000313" key="3">
    <source>
        <dbReference type="Proteomes" id="UP000661006"/>
    </source>
</evidence>
<gene>
    <name evidence="2" type="ORF">HKD32_02460</name>
</gene>
<reference evidence="2" key="1">
    <citation type="submission" date="2020-04" db="EMBL/GenBank/DDBJ databases">
        <authorList>
            <person name="Sombolestani A."/>
        </authorList>
    </citation>
    <scope>NUCLEOTIDE SEQUENCE</scope>
    <source>
        <strain evidence="2">R71697</strain>
    </source>
</reference>
<accession>A0A9Q2FI43</accession>
<dbReference type="Pfam" id="PF13884">
    <property type="entry name" value="Peptidase_S74"/>
    <property type="match status" value="1"/>
</dbReference>
<dbReference type="InterPro" id="IPR030392">
    <property type="entry name" value="S74_ICA"/>
</dbReference>
<dbReference type="EMBL" id="JABCQN010000001">
    <property type="protein sequence ID" value="MBF0869723.1"/>
    <property type="molecule type" value="Genomic_DNA"/>
</dbReference>
<dbReference type="PROSITE" id="PS51688">
    <property type="entry name" value="ICA"/>
    <property type="match status" value="1"/>
</dbReference>
<protein>
    <recommendedName>
        <fullName evidence="1">Peptidase S74 domain-containing protein</fullName>
    </recommendedName>
</protein>
<proteinExistence type="predicted"/>
<dbReference type="GeneID" id="81473543"/>
<dbReference type="RefSeq" id="WP_194257441.1">
    <property type="nucleotide sequence ID" value="NZ_JABCQN010000001.1"/>
</dbReference>
<reference evidence="2" key="2">
    <citation type="submission" date="2020-11" db="EMBL/GenBank/DDBJ databases">
        <title>Description of novel Gluconobacter species.</title>
        <authorList>
            <person name="Cleenwerck I."/>
            <person name="Cnockaert M."/>
            <person name="Borremans W."/>
            <person name="Wieme A.D."/>
            <person name="De Vuyst L."/>
            <person name="Vandamme P."/>
        </authorList>
    </citation>
    <scope>NUCLEOTIDE SEQUENCE</scope>
    <source>
        <strain evidence="2">R71697</strain>
    </source>
</reference>
<dbReference type="AlphaFoldDB" id="A0A9Q2FI43"/>
<name>A0A9Q2FI43_GLUJA</name>
<dbReference type="InterPro" id="IPR036388">
    <property type="entry name" value="WH-like_DNA-bd_sf"/>
</dbReference>
<dbReference type="Gene3D" id="1.10.10.10">
    <property type="entry name" value="Winged helix-like DNA-binding domain superfamily/Winged helix DNA-binding domain"/>
    <property type="match status" value="1"/>
</dbReference>
<organism evidence="2 3">
    <name type="scientific">Gluconobacter japonicus</name>
    <dbReference type="NCBI Taxonomy" id="376620"/>
    <lineage>
        <taxon>Bacteria</taxon>
        <taxon>Pseudomonadati</taxon>
        <taxon>Pseudomonadota</taxon>
        <taxon>Alphaproteobacteria</taxon>
        <taxon>Acetobacterales</taxon>
        <taxon>Acetobacteraceae</taxon>
        <taxon>Gluconobacter</taxon>
    </lineage>
</organism>
<dbReference type="Proteomes" id="UP000661006">
    <property type="component" value="Unassembled WGS sequence"/>
</dbReference>
<evidence type="ECO:0000259" key="1">
    <source>
        <dbReference type="PROSITE" id="PS51688"/>
    </source>
</evidence>
<sequence length="453" mass="46745">MPTNQNPTTLGVVAVDKFTGGDASALTVQYNDTSGNAVSRRLADFLLSTDTALAGNATSLSALKQTVAQAVQAAGQAADAVSGATATFLAKTSLQFPQTTSVAGFVDGVSCLAANSFSAKQNGMLGQGAVAGWNDSAINANTLLVNINPGTGRGGFAFFEKNNGYDATTWKAEDFNVAWGWQGNPVLGSRGFSIQSAIGRHDSGNWQFLAFNCAPASFRNGTPTNDEFSVGAYDAALIADGGDGTAANARLRIDCGSFEPMKDGTVSLGSSGARFSAVYAATGTIQTSDAQAKTVIGTIGDPAYADSAKLGQVFDAITPKTYTLKAAEDAKGADARTHIGVIAQDIQAAFSAAGLDAANFGLWGEDASYTEEQMVVPVEEKFTDADGKEGVRIGTSIQSKRVPEVDAAGKPVMHQSVRYDEIAMLMLGIAKIRIADLEKRLAALEAAKAAGGQ</sequence>
<evidence type="ECO:0000313" key="2">
    <source>
        <dbReference type="EMBL" id="MBF0869723.1"/>
    </source>
</evidence>
<comment type="caution">
    <text evidence="2">The sequence shown here is derived from an EMBL/GenBank/DDBJ whole genome shotgun (WGS) entry which is preliminary data.</text>
</comment>
<feature type="domain" description="Peptidase S74" evidence="1">
    <location>
        <begin position="288"/>
        <end position="448"/>
    </location>
</feature>